<keyword evidence="9" id="KW-1185">Reference proteome</keyword>
<dbReference type="GO" id="GO:0004674">
    <property type="term" value="F:protein serine/threonine kinase activity"/>
    <property type="evidence" value="ECO:0007669"/>
    <property type="project" value="UniProtKB-KW"/>
</dbReference>
<keyword evidence="3" id="KW-0808">Transferase</keyword>
<dbReference type="WBParaSite" id="L893_g22310.t1">
    <property type="protein sequence ID" value="L893_g22310.t1"/>
    <property type="gene ID" value="L893_g22310"/>
</dbReference>
<accession>A0A1I7Z2N0</accession>
<dbReference type="InterPro" id="IPR011009">
    <property type="entry name" value="Kinase-like_dom_sf"/>
</dbReference>
<dbReference type="InterPro" id="IPR000719">
    <property type="entry name" value="Prot_kinase_dom"/>
</dbReference>
<dbReference type="GO" id="GO:0005524">
    <property type="term" value="F:ATP binding"/>
    <property type="evidence" value="ECO:0007669"/>
    <property type="project" value="UniProtKB-KW"/>
</dbReference>
<evidence type="ECO:0000256" key="1">
    <source>
        <dbReference type="ARBA" id="ARBA00012513"/>
    </source>
</evidence>
<proteinExistence type="inferred from homology"/>
<dbReference type="FunFam" id="1.10.510.10:FF:000883">
    <property type="entry name" value="Tau TuBulin Kinase"/>
    <property type="match status" value="1"/>
</dbReference>
<dbReference type="AlphaFoldDB" id="A0A1I7Z2N0"/>
<dbReference type="Gene3D" id="1.10.510.10">
    <property type="entry name" value="Transferase(Phosphotransferase) domain 1"/>
    <property type="match status" value="1"/>
</dbReference>
<dbReference type="SUPFAM" id="SSF56112">
    <property type="entry name" value="Protein kinase-like (PK-like)"/>
    <property type="match status" value="1"/>
</dbReference>
<dbReference type="Proteomes" id="UP000095287">
    <property type="component" value="Unplaced"/>
</dbReference>
<evidence type="ECO:0000256" key="6">
    <source>
        <dbReference type="ARBA" id="ARBA00022840"/>
    </source>
</evidence>
<dbReference type="FunFam" id="3.30.200.20:FF:000358">
    <property type="entry name" value="Tau tubulin kinase 2b"/>
    <property type="match status" value="1"/>
</dbReference>
<organism evidence="9 10">
    <name type="scientific">Steinernema glaseri</name>
    <dbReference type="NCBI Taxonomy" id="37863"/>
    <lineage>
        <taxon>Eukaryota</taxon>
        <taxon>Metazoa</taxon>
        <taxon>Ecdysozoa</taxon>
        <taxon>Nematoda</taxon>
        <taxon>Chromadorea</taxon>
        <taxon>Rhabditida</taxon>
        <taxon>Tylenchina</taxon>
        <taxon>Panagrolaimomorpha</taxon>
        <taxon>Strongyloidoidea</taxon>
        <taxon>Steinernematidae</taxon>
        <taxon>Steinernema</taxon>
    </lineage>
</organism>
<evidence type="ECO:0000313" key="10">
    <source>
        <dbReference type="WBParaSite" id="L893_g22310.t1"/>
    </source>
</evidence>
<dbReference type="Pfam" id="PF00069">
    <property type="entry name" value="Pkinase"/>
    <property type="match status" value="1"/>
</dbReference>
<evidence type="ECO:0000256" key="3">
    <source>
        <dbReference type="ARBA" id="ARBA00022679"/>
    </source>
</evidence>
<reference evidence="10" key="1">
    <citation type="submission" date="2016-11" db="UniProtKB">
        <authorList>
            <consortium name="WormBaseParasite"/>
        </authorList>
    </citation>
    <scope>IDENTIFICATION</scope>
</reference>
<dbReference type="PROSITE" id="PS00108">
    <property type="entry name" value="PROTEIN_KINASE_ST"/>
    <property type="match status" value="1"/>
</dbReference>
<evidence type="ECO:0000313" key="9">
    <source>
        <dbReference type="Proteomes" id="UP000095287"/>
    </source>
</evidence>
<evidence type="ECO:0000259" key="8">
    <source>
        <dbReference type="PROSITE" id="PS50011"/>
    </source>
</evidence>
<evidence type="ECO:0000256" key="2">
    <source>
        <dbReference type="ARBA" id="ARBA00022527"/>
    </source>
</evidence>
<feature type="domain" description="Protein kinase" evidence="8">
    <location>
        <begin position="24"/>
        <end position="292"/>
    </location>
</feature>
<name>A0A1I7Z2N0_9BILA</name>
<dbReference type="PANTHER" id="PTHR11909">
    <property type="entry name" value="CASEIN KINASE-RELATED"/>
    <property type="match status" value="1"/>
</dbReference>
<protein>
    <recommendedName>
        <fullName evidence="1">non-specific serine/threonine protein kinase</fullName>
        <ecNumber evidence="1">2.7.11.1</ecNumber>
    </recommendedName>
</protein>
<keyword evidence="6" id="KW-0067">ATP-binding</keyword>
<keyword evidence="4" id="KW-0547">Nucleotide-binding</keyword>
<comment type="similarity">
    <text evidence="7">Belongs to the protein kinase superfamily. CK1 Ser/Thr protein kinase family.</text>
</comment>
<evidence type="ECO:0000256" key="7">
    <source>
        <dbReference type="ARBA" id="ARBA00061588"/>
    </source>
</evidence>
<dbReference type="GO" id="GO:0015630">
    <property type="term" value="C:microtubule cytoskeleton"/>
    <property type="evidence" value="ECO:0007669"/>
    <property type="project" value="UniProtKB-ARBA"/>
</dbReference>
<sequence>MAATEGSDTDAPLKFKAGQKFGKWKIIQKLDEGGFGQVYKVESVRTPGVFAALKAESNEIEGGSAIKLEISVLMLLNRNGSKPHIPEVYHSAKRKRYCYMIVTLLGDNLRSLRMGCANEHVKPQSWARLGIQCLYSIKLLHDVGFVHRDIKPANFVMGHDSDVDRARIVHILDFGLARAYGFLKAGRWVARRARGTAEFRGTARYCSPSVHERKEQGRKDDIWSLLYMLIELHCGLPWQKERDKYKLEVKKLNISDADLLKNFPSEMHPIVPHLRELNYYNRPDYTMIHECFLRLMRRLQVTYNQPYDWETEEQVANMIKKRTKVPEYESAAAVTFFASDPIKINSAPSRDATGEIGGTTVDDNKELISKTVSAMHVETHSRGRSNKASSKT</sequence>
<dbReference type="InterPro" id="IPR050235">
    <property type="entry name" value="CK1_Ser-Thr_kinase"/>
</dbReference>
<evidence type="ECO:0000256" key="5">
    <source>
        <dbReference type="ARBA" id="ARBA00022777"/>
    </source>
</evidence>
<dbReference type="SMART" id="SM00220">
    <property type="entry name" value="S_TKc"/>
    <property type="match status" value="1"/>
</dbReference>
<keyword evidence="5" id="KW-0418">Kinase</keyword>
<dbReference type="EC" id="2.7.11.1" evidence="1"/>
<dbReference type="InterPro" id="IPR008271">
    <property type="entry name" value="Ser/Thr_kinase_AS"/>
</dbReference>
<dbReference type="PROSITE" id="PS50011">
    <property type="entry name" value="PROTEIN_KINASE_DOM"/>
    <property type="match status" value="1"/>
</dbReference>
<evidence type="ECO:0000256" key="4">
    <source>
        <dbReference type="ARBA" id="ARBA00022741"/>
    </source>
</evidence>
<keyword evidence="2" id="KW-0723">Serine/threonine-protein kinase</keyword>